<organism evidence="2 3">
    <name type="scientific">Portunus trituberculatus</name>
    <name type="common">Swimming crab</name>
    <name type="synonym">Neptunus trituberculatus</name>
    <dbReference type="NCBI Taxonomy" id="210409"/>
    <lineage>
        <taxon>Eukaryota</taxon>
        <taxon>Metazoa</taxon>
        <taxon>Ecdysozoa</taxon>
        <taxon>Arthropoda</taxon>
        <taxon>Crustacea</taxon>
        <taxon>Multicrustacea</taxon>
        <taxon>Malacostraca</taxon>
        <taxon>Eumalacostraca</taxon>
        <taxon>Eucarida</taxon>
        <taxon>Decapoda</taxon>
        <taxon>Pleocyemata</taxon>
        <taxon>Brachyura</taxon>
        <taxon>Eubrachyura</taxon>
        <taxon>Portunoidea</taxon>
        <taxon>Portunidae</taxon>
        <taxon>Portuninae</taxon>
        <taxon>Portunus</taxon>
    </lineage>
</organism>
<accession>A0A5B7KHB8</accession>
<dbReference type="Proteomes" id="UP000324222">
    <property type="component" value="Unassembled WGS sequence"/>
</dbReference>
<dbReference type="AlphaFoldDB" id="A0A5B7KHB8"/>
<name>A0A5B7KHB8_PORTR</name>
<protein>
    <submittedName>
        <fullName evidence="2">Uncharacterized protein</fullName>
    </submittedName>
</protein>
<evidence type="ECO:0000256" key="1">
    <source>
        <dbReference type="SAM" id="MobiDB-lite"/>
    </source>
</evidence>
<comment type="caution">
    <text evidence="2">The sequence shown here is derived from an EMBL/GenBank/DDBJ whole genome shotgun (WGS) entry which is preliminary data.</text>
</comment>
<feature type="region of interest" description="Disordered" evidence="1">
    <location>
        <begin position="44"/>
        <end position="74"/>
    </location>
</feature>
<feature type="compositionally biased region" description="Basic residues" evidence="1">
    <location>
        <begin position="62"/>
        <end position="74"/>
    </location>
</feature>
<evidence type="ECO:0000313" key="3">
    <source>
        <dbReference type="Proteomes" id="UP000324222"/>
    </source>
</evidence>
<sequence>MNKHRCNLECRRHSTLPIFPSEFLISTQGRTLTSLEYLTPTTHIHKRFDSPPPPNKDLHSLHLTHLHSHHHHLH</sequence>
<keyword evidence="3" id="KW-1185">Reference proteome</keyword>
<dbReference type="EMBL" id="VSRR010152195">
    <property type="protein sequence ID" value="MPD06620.1"/>
    <property type="molecule type" value="Genomic_DNA"/>
</dbReference>
<evidence type="ECO:0000313" key="2">
    <source>
        <dbReference type="EMBL" id="MPD06620.1"/>
    </source>
</evidence>
<reference evidence="2 3" key="1">
    <citation type="submission" date="2019-05" db="EMBL/GenBank/DDBJ databases">
        <title>Another draft genome of Portunus trituberculatus and its Hox gene families provides insights of decapod evolution.</title>
        <authorList>
            <person name="Jeong J.-H."/>
            <person name="Song I."/>
            <person name="Kim S."/>
            <person name="Choi T."/>
            <person name="Kim D."/>
            <person name="Ryu S."/>
            <person name="Kim W."/>
        </authorList>
    </citation>
    <scope>NUCLEOTIDE SEQUENCE [LARGE SCALE GENOMIC DNA]</scope>
    <source>
        <tissue evidence="2">Muscle</tissue>
    </source>
</reference>
<gene>
    <name evidence="2" type="ORF">E2C01_102443</name>
</gene>
<proteinExistence type="predicted"/>